<proteinExistence type="predicted"/>
<dbReference type="AlphaFoldDB" id="A0A3S1DBM9"/>
<keyword evidence="3" id="KW-1185">Reference proteome</keyword>
<organism evidence="2 3">
    <name type="scientific">Dulcicalothrix desertica PCC 7102</name>
    <dbReference type="NCBI Taxonomy" id="232991"/>
    <lineage>
        <taxon>Bacteria</taxon>
        <taxon>Bacillati</taxon>
        <taxon>Cyanobacteriota</taxon>
        <taxon>Cyanophyceae</taxon>
        <taxon>Nostocales</taxon>
        <taxon>Calotrichaceae</taxon>
        <taxon>Dulcicalothrix</taxon>
    </lineage>
</organism>
<evidence type="ECO:0000259" key="1">
    <source>
        <dbReference type="Pfam" id="PF15643"/>
    </source>
</evidence>
<name>A0A3S1DBM9_9CYAN</name>
<dbReference type="RefSeq" id="WP_186538342.1">
    <property type="nucleotide sequence ID" value="NZ_RSCL01000005.1"/>
</dbReference>
<gene>
    <name evidence="2" type="ORF">DSM106972_022780</name>
</gene>
<dbReference type="EMBL" id="RSCL01000005">
    <property type="protein sequence ID" value="RUT07017.1"/>
    <property type="molecule type" value="Genomic_DNA"/>
</dbReference>
<reference evidence="2" key="1">
    <citation type="submission" date="2018-12" db="EMBL/GenBank/DDBJ databases">
        <authorList>
            <person name="Will S."/>
            <person name="Neumann-Schaal M."/>
            <person name="Henke P."/>
        </authorList>
    </citation>
    <scope>NUCLEOTIDE SEQUENCE</scope>
    <source>
        <strain evidence="2">PCC 7102</strain>
    </source>
</reference>
<evidence type="ECO:0000313" key="3">
    <source>
        <dbReference type="Proteomes" id="UP000271624"/>
    </source>
</evidence>
<evidence type="ECO:0000313" key="2">
    <source>
        <dbReference type="EMBL" id="RUT07017.1"/>
    </source>
</evidence>
<comment type="caution">
    <text evidence="2">The sequence shown here is derived from an EMBL/GenBank/DDBJ whole genome shotgun (WGS) entry which is preliminary data.</text>
</comment>
<protein>
    <recommendedName>
        <fullName evidence="1">Tox-PL-2 domain-containing protein</fullName>
    </recommendedName>
</protein>
<reference evidence="2" key="2">
    <citation type="journal article" date="2019" name="Genome Biol. Evol.">
        <title>Day and night: Metabolic profiles and evolutionary relationships of six axenic non-marine cyanobacteria.</title>
        <authorList>
            <person name="Will S.E."/>
            <person name="Henke P."/>
            <person name="Boedeker C."/>
            <person name="Huang S."/>
            <person name="Brinkmann H."/>
            <person name="Rohde M."/>
            <person name="Jarek M."/>
            <person name="Friedl T."/>
            <person name="Seufert S."/>
            <person name="Schumacher M."/>
            <person name="Overmann J."/>
            <person name="Neumann-Schaal M."/>
            <person name="Petersen J."/>
        </authorList>
    </citation>
    <scope>NUCLEOTIDE SEQUENCE [LARGE SCALE GENOMIC DNA]</scope>
    <source>
        <strain evidence="2">PCC 7102</strain>
    </source>
</reference>
<accession>A0A3S1DBM9</accession>
<sequence>MCLIKLREIRQIKIYTGSQEEPFCNIYHEIQENISTNGRHEAIAIYINGEEVIFDNIHPQGIARDDWLNNLYCPIMDVGGDFIITEINF</sequence>
<dbReference type="Proteomes" id="UP000271624">
    <property type="component" value="Unassembled WGS sequence"/>
</dbReference>
<dbReference type="Pfam" id="PF15643">
    <property type="entry name" value="Tox-PL-2"/>
    <property type="match status" value="1"/>
</dbReference>
<feature type="domain" description="Tox-PL-2" evidence="1">
    <location>
        <begin position="10"/>
        <end position="71"/>
    </location>
</feature>
<dbReference type="InterPro" id="IPR028910">
    <property type="entry name" value="Tox-PL-2_dom"/>
</dbReference>